<protein>
    <submittedName>
        <fullName evidence="11">Uncharacterized protein</fullName>
    </submittedName>
</protein>
<dbReference type="OrthoDB" id="9792152at2"/>
<feature type="domain" description="Fibronectin type-III" evidence="9">
    <location>
        <begin position="510"/>
        <end position="595"/>
    </location>
</feature>
<dbReference type="GO" id="GO:0016485">
    <property type="term" value="P:protein processing"/>
    <property type="evidence" value="ECO:0007669"/>
    <property type="project" value="TreeGrafter"/>
</dbReference>
<evidence type="ECO:0000256" key="4">
    <source>
        <dbReference type="ARBA" id="ARBA00022729"/>
    </source>
</evidence>
<feature type="chain" id="PRO_5014380744" evidence="8">
    <location>
        <begin position="20"/>
        <end position="1296"/>
    </location>
</feature>
<dbReference type="Pfam" id="PF00041">
    <property type="entry name" value="fn3"/>
    <property type="match status" value="4"/>
</dbReference>
<comment type="similarity">
    <text evidence="2 6">Belongs to the peptidase M14 family.</text>
</comment>
<dbReference type="PROSITE" id="PS50853">
    <property type="entry name" value="FN3"/>
    <property type="match status" value="4"/>
</dbReference>
<organism evidence="11 12">
    <name type="scientific">Hanstruepera neustonica</name>
    <dbReference type="NCBI Taxonomy" id="1445657"/>
    <lineage>
        <taxon>Bacteria</taxon>
        <taxon>Pseudomonadati</taxon>
        <taxon>Bacteroidota</taxon>
        <taxon>Flavobacteriia</taxon>
        <taxon>Flavobacteriales</taxon>
        <taxon>Flavobacteriaceae</taxon>
        <taxon>Hanstruepera</taxon>
    </lineage>
</organism>
<evidence type="ECO:0000313" key="12">
    <source>
        <dbReference type="Proteomes" id="UP000236641"/>
    </source>
</evidence>
<dbReference type="InterPro" id="IPR050753">
    <property type="entry name" value="Peptidase_M14_domain"/>
</dbReference>
<dbReference type="PRINTS" id="PR00765">
    <property type="entry name" value="CRBOXYPTASEA"/>
</dbReference>
<comment type="caution">
    <text evidence="11">The sequence shown here is derived from an EMBL/GenBank/DDBJ whole genome shotgun (WGS) entry which is preliminary data.</text>
</comment>
<name>A0A2K1E390_9FLAO</name>
<feature type="domain" description="Fibronectin type-III" evidence="9">
    <location>
        <begin position="848"/>
        <end position="933"/>
    </location>
</feature>
<evidence type="ECO:0000256" key="2">
    <source>
        <dbReference type="ARBA" id="ARBA00005988"/>
    </source>
</evidence>
<dbReference type="Gene3D" id="2.60.40.1120">
    <property type="entry name" value="Carboxypeptidase-like, regulatory domain"/>
    <property type="match status" value="1"/>
</dbReference>
<dbReference type="PANTHER" id="PTHR11532:SF57">
    <property type="entry name" value="CARBOXYPEPTIDASE D, B"/>
    <property type="match status" value="1"/>
</dbReference>
<dbReference type="CDD" id="cd18173">
    <property type="entry name" value="M14_CP_bacteria"/>
    <property type="match status" value="1"/>
</dbReference>
<accession>A0A2K1E390</accession>
<dbReference type="PROSITE" id="PS00133">
    <property type="entry name" value="CARBOXYPEPT_ZN_2"/>
    <property type="match status" value="1"/>
</dbReference>
<dbReference type="EMBL" id="POWF01000001">
    <property type="protein sequence ID" value="PNQ74723.1"/>
    <property type="molecule type" value="Genomic_DNA"/>
</dbReference>
<dbReference type="GO" id="GO:0008270">
    <property type="term" value="F:zinc ion binding"/>
    <property type="evidence" value="ECO:0007669"/>
    <property type="project" value="InterPro"/>
</dbReference>
<keyword evidence="3" id="KW-0479">Metal-binding</keyword>
<comment type="cofactor">
    <cofactor evidence="1">
        <name>Zn(2+)</name>
        <dbReference type="ChEBI" id="CHEBI:29105"/>
    </cofactor>
</comment>
<keyword evidence="12" id="KW-1185">Reference proteome</keyword>
<dbReference type="InterPro" id="IPR000834">
    <property type="entry name" value="Peptidase_M14"/>
</dbReference>
<evidence type="ECO:0000256" key="8">
    <source>
        <dbReference type="SAM" id="SignalP"/>
    </source>
</evidence>
<dbReference type="SMART" id="SM00060">
    <property type="entry name" value="FN3"/>
    <property type="match status" value="4"/>
</dbReference>
<feature type="region of interest" description="Disordered" evidence="7">
    <location>
        <begin position="826"/>
        <end position="851"/>
    </location>
</feature>
<dbReference type="Gene3D" id="2.60.120.260">
    <property type="entry name" value="Galactose-binding domain-like"/>
    <property type="match status" value="2"/>
</dbReference>
<dbReference type="InterPro" id="IPR057247">
    <property type="entry name" value="CARBOXYPEPT_ZN_2"/>
</dbReference>
<evidence type="ECO:0000256" key="5">
    <source>
        <dbReference type="ARBA" id="ARBA00022833"/>
    </source>
</evidence>
<dbReference type="Gene3D" id="3.40.630.10">
    <property type="entry name" value="Zn peptidases"/>
    <property type="match status" value="1"/>
</dbReference>
<dbReference type="GO" id="GO:0006518">
    <property type="term" value="P:peptide metabolic process"/>
    <property type="evidence" value="ECO:0007669"/>
    <property type="project" value="TreeGrafter"/>
</dbReference>
<dbReference type="Gene3D" id="2.60.40.10">
    <property type="entry name" value="Immunoglobulins"/>
    <property type="match status" value="4"/>
</dbReference>
<dbReference type="CDD" id="cd00063">
    <property type="entry name" value="FN3"/>
    <property type="match status" value="4"/>
</dbReference>
<keyword evidence="5" id="KW-0862">Zinc</keyword>
<feature type="domain" description="Fibronectin type-III" evidence="9">
    <location>
        <begin position="755"/>
        <end position="840"/>
    </location>
</feature>
<dbReference type="SUPFAM" id="SSF53187">
    <property type="entry name" value="Zn-dependent exopeptidases"/>
    <property type="match status" value="1"/>
</dbReference>
<dbReference type="SMART" id="SM00631">
    <property type="entry name" value="Zn_pept"/>
    <property type="match status" value="1"/>
</dbReference>
<dbReference type="InterPro" id="IPR013783">
    <property type="entry name" value="Ig-like_fold"/>
</dbReference>
<evidence type="ECO:0000259" key="10">
    <source>
        <dbReference type="PROSITE" id="PS52035"/>
    </source>
</evidence>
<dbReference type="Pfam" id="PF18962">
    <property type="entry name" value="Por_Secre_tail"/>
    <property type="match status" value="1"/>
</dbReference>
<dbReference type="InterPro" id="IPR026444">
    <property type="entry name" value="Secre_tail"/>
</dbReference>
<evidence type="ECO:0000256" key="6">
    <source>
        <dbReference type="PROSITE-ProRule" id="PRU01379"/>
    </source>
</evidence>
<dbReference type="RefSeq" id="WP_103050575.1">
    <property type="nucleotide sequence ID" value="NZ_POWF01000001.1"/>
</dbReference>
<dbReference type="GO" id="GO:0005615">
    <property type="term" value="C:extracellular space"/>
    <property type="evidence" value="ECO:0007669"/>
    <property type="project" value="TreeGrafter"/>
</dbReference>
<feature type="signal peptide" evidence="8">
    <location>
        <begin position="1"/>
        <end position="19"/>
    </location>
</feature>
<dbReference type="PANTHER" id="PTHR11532">
    <property type="entry name" value="PROTEASE M14 CARBOXYPEPTIDASE"/>
    <property type="match status" value="1"/>
</dbReference>
<dbReference type="PROSITE" id="PS52035">
    <property type="entry name" value="PEPTIDASE_M14"/>
    <property type="match status" value="1"/>
</dbReference>
<evidence type="ECO:0000256" key="1">
    <source>
        <dbReference type="ARBA" id="ARBA00001947"/>
    </source>
</evidence>
<dbReference type="NCBIfam" id="TIGR04183">
    <property type="entry name" value="Por_Secre_tail"/>
    <property type="match status" value="1"/>
</dbReference>
<evidence type="ECO:0000256" key="7">
    <source>
        <dbReference type="SAM" id="MobiDB-lite"/>
    </source>
</evidence>
<dbReference type="Pfam" id="PF00246">
    <property type="entry name" value="Peptidase_M14"/>
    <property type="match status" value="1"/>
</dbReference>
<sequence>MKAKITLIVLLFSMSFVFSQNNSRAKAEEFLSQKGEVNFSFKINDVSEIENWTNQLSILNYDPRSKTVYAWANTQQFRRFQESGIEYFVEDADNIIGPQLMSNQVVVPPNQRLVSTLVFPLTAYPTYSDYAQQMQDFETTYPSLCQIVDIGGTTEGVGGGNKRLLFAKISANVSTNEQEPRMMYTSSMHGDEIAGYPMMLELINYLLTVYNDTGHPDHLRVKNLLDTTEIWINPSANPDGTYYGDPTNTSVANARRANDNGWDLNRNYPDNIGGAHPDGNSNYELETQHFMALADNYHFVLSANFHGGTEVVNYPWDNTYTRHPDDAWFFLISQEYAENCQNNSPNGYMDAMYTNYVFPGVTNGADWYRVEGGRQDYMNYYQQCKETTIELSNTKTIPASQLNDHWNYNREALLDYLEQGTYGFRGVVRDAATNNPIEAKITLVGHDAVNSHTITELPYGDFYRPTIAGTYDILFEADCYQSFTLANQSISNYQTVTISDILLNPLASTAPSGLNASNVQSDSATVSWDSPSSSNYDCRYRTVGSSNWNTINTNTNSVNLSGLVTATEYEVQVRSNCNSSSSPYSNSIYFTTTNDVTVSASYFETGMDDWVEGGNDCSRTATSYSYEGSYSVRLRDGSGVSSAMTSQTFDLSSYDEVTISFYYYASGMENGKDFWLRYYNGSSWSTLATYTSGVDFSNNSFYSASFTLDASQYNLPANAQFRIQCDAQRKNDQVYIDQVIILGMLSGPDVTPPSVPSNLTASNTTQTSTDLTWNASTDNIGVTGYDVYQNGGFVTNVSGTSYQVTGLTPSTGYSFYVIARDTAGNASSASNSENITTLDPPDTQAPSAPTNLTANNTTSFTTDLSWDVATDNVGVSGYDIYQDGSFIANVSGTTYQVAGLSPSTAYTFYVIARDAAGNASNASNTVNVTTEAFVDTVAPSTPTGLSASNTTETTTDLSWNASTDNIGVDGYDIYQDGIFIDSVWGTFYLATGLSENTTYSFYVVARDAAGNSSSASNSVNETTLAAPTCNDGIQNGDETGVDCGGSYCPICPPSDVILNQGYFETGLDGWVEGGNDCSRVSSSYSYEGSYSMRLRDNSGISSAMTLSNIDTSPFSEIEIDLYFYVNGLNNGESLIFSYFDGSTWVVAANFIVGSGYNNNSFNNATVVISSTQYNFASNAGFRFQSAASKKNEQIYVDQITITGRNESSLKVQQSRGTDTSHFENVKLYPNPVTANILTVKIGEVDAFNYHIRNISGEVLISGNSTGSIDVSLLSSGLYFIELNNGKYLSIKKFIKQ</sequence>
<evidence type="ECO:0000256" key="3">
    <source>
        <dbReference type="ARBA" id="ARBA00022723"/>
    </source>
</evidence>
<dbReference type="GO" id="GO:0004181">
    <property type="term" value="F:metallocarboxypeptidase activity"/>
    <property type="evidence" value="ECO:0007669"/>
    <property type="project" value="InterPro"/>
</dbReference>
<dbReference type="SUPFAM" id="SSF49265">
    <property type="entry name" value="Fibronectin type III"/>
    <property type="match status" value="3"/>
</dbReference>
<dbReference type="InterPro" id="IPR036116">
    <property type="entry name" value="FN3_sf"/>
</dbReference>
<dbReference type="InterPro" id="IPR003961">
    <property type="entry name" value="FN3_dom"/>
</dbReference>
<evidence type="ECO:0000313" key="11">
    <source>
        <dbReference type="EMBL" id="PNQ74723.1"/>
    </source>
</evidence>
<keyword evidence="4 8" id="KW-0732">Signal</keyword>
<proteinExistence type="inferred from homology"/>
<feature type="domain" description="Peptidase M14" evidence="10">
    <location>
        <begin position="123"/>
        <end position="420"/>
    </location>
</feature>
<evidence type="ECO:0000259" key="9">
    <source>
        <dbReference type="PROSITE" id="PS50853"/>
    </source>
</evidence>
<reference evidence="11 12" key="1">
    <citation type="submission" date="2018-01" db="EMBL/GenBank/DDBJ databases">
        <title>The draft genome of Hanstruepera neustonica JCM19743.</title>
        <authorList>
            <person name="He R.-H."/>
            <person name="Du Z.-J."/>
        </authorList>
    </citation>
    <scope>NUCLEOTIDE SEQUENCE [LARGE SCALE GENOMIC DNA]</scope>
    <source>
        <strain evidence="11 12">JCM19743</strain>
    </source>
</reference>
<gene>
    <name evidence="11" type="ORF">C1T31_00855</name>
</gene>
<dbReference type="Proteomes" id="UP000236641">
    <property type="component" value="Unassembled WGS sequence"/>
</dbReference>
<feature type="domain" description="Fibronectin type-III" evidence="9">
    <location>
        <begin position="941"/>
        <end position="1026"/>
    </location>
</feature>
<feature type="active site" description="Proton donor/acceptor" evidence="6">
    <location>
        <position position="390"/>
    </location>
</feature>